<dbReference type="SUPFAM" id="SSF55729">
    <property type="entry name" value="Acyl-CoA N-acyltransferases (Nat)"/>
    <property type="match status" value="1"/>
</dbReference>
<accession>A0A9P5VJQ7</accession>
<sequence length="172" mass="19537">MTDSTTPAPAPAPTRDSTVTLREINKDNWREVINLAVAESQTEIVATNLKSLCESHYTEDAWPRAVYADDTVVGFLMLSIWPIEDWYGVWRFMIDHKYQAQGFGRKAIQLAIAHIKKNHPDAKQIRLMSIGPEGRKGVAAKDSPYKFYTSFGWKEISEYDEEGEVELGLDLE</sequence>
<evidence type="ECO:0000313" key="3">
    <source>
        <dbReference type="Proteomes" id="UP000696485"/>
    </source>
</evidence>
<dbReference type="AlphaFoldDB" id="A0A9P5VJQ7"/>
<evidence type="ECO:0000313" key="2">
    <source>
        <dbReference type="EMBL" id="KAF9328583.1"/>
    </source>
</evidence>
<dbReference type="Gene3D" id="3.40.630.30">
    <property type="match status" value="1"/>
</dbReference>
<evidence type="ECO:0000259" key="1">
    <source>
        <dbReference type="PROSITE" id="PS51186"/>
    </source>
</evidence>
<feature type="domain" description="N-acetyltransferase" evidence="1">
    <location>
        <begin position="19"/>
        <end position="172"/>
    </location>
</feature>
<comment type="caution">
    <text evidence="2">The sequence shown here is derived from an EMBL/GenBank/DDBJ whole genome shotgun (WGS) entry which is preliminary data.</text>
</comment>
<dbReference type="Proteomes" id="UP000696485">
    <property type="component" value="Unassembled WGS sequence"/>
</dbReference>
<dbReference type="PROSITE" id="PS51186">
    <property type="entry name" value="GNAT"/>
    <property type="match status" value="1"/>
</dbReference>
<name>A0A9P5VJQ7_9FUNG</name>
<dbReference type="InterPro" id="IPR016181">
    <property type="entry name" value="Acyl_CoA_acyltransferase"/>
</dbReference>
<reference evidence="2" key="1">
    <citation type="journal article" date="2020" name="Fungal Divers.">
        <title>Resolving the Mortierellaceae phylogeny through synthesis of multi-gene phylogenetics and phylogenomics.</title>
        <authorList>
            <person name="Vandepol N."/>
            <person name="Liber J."/>
            <person name="Desiro A."/>
            <person name="Na H."/>
            <person name="Kennedy M."/>
            <person name="Barry K."/>
            <person name="Grigoriev I.V."/>
            <person name="Miller A.N."/>
            <person name="O'Donnell K."/>
            <person name="Stajich J.E."/>
            <person name="Bonito G."/>
        </authorList>
    </citation>
    <scope>NUCLEOTIDE SEQUENCE</scope>
    <source>
        <strain evidence="2">NVP1</strain>
    </source>
</reference>
<gene>
    <name evidence="2" type="ORF">BG006_008267</name>
</gene>
<dbReference type="Pfam" id="PF00583">
    <property type="entry name" value="Acetyltransf_1"/>
    <property type="match status" value="1"/>
</dbReference>
<organism evidence="2 3">
    <name type="scientific">Podila minutissima</name>
    <dbReference type="NCBI Taxonomy" id="64525"/>
    <lineage>
        <taxon>Eukaryota</taxon>
        <taxon>Fungi</taxon>
        <taxon>Fungi incertae sedis</taxon>
        <taxon>Mucoromycota</taxon>
        <taxon>Mortierellomycotina</taxon>
        <taxon>Mortierellomycetes</taxon>
        <taxon>Mortierellales</taxon>
        <taxon>Mortierellaceae</taxon>
        <taxon>Podila</taxon>
    </lineage>
</organism>
<protein>
    <recommendedName>
        <fullName evidence="1">N-acetyltransferase domain-containing protein</fullName>
    </recommendedName>
</protein>
<dbReference type="GO" id="GO:0016747">
    <property type="term" value="F:acyltransferase activity, transferring groups other than amino-acyl groups"/>
    <property type="evidence" value="ECO:0007669"/>
    <property type="project" value="InterPro"/>
</dbReference>
<dbReference type="CDD" id="cd04301">
    <property type="entry name" value="NAT_SF"/>
    <property type="match status" value="1"/>
</dbReference>
<proteinExistence type="predicted"/>
<dbReference type="EMBL" id="JAAAUY010000551">
    <property type="protein sequence ID" value="KAF9328583.1"/>
    <property type="molecule type" value="Genomic_DNA"/>
</dbReference>
<keyword evidence="3" id="KW-1185">Reference proteome</keyword>
<dbReference type="InterPro" id="IPR000182">
    <property type="entry name" value="GNAT_dom"/>
</dbReference>